<feature type="transmembrane region" description="Helical" evidence="1">
    <location>
        <begin position="667"/>
        <end position="688"/>
    </location>
</feature>
<comment type="caution">
    <text evidence="5">The sequence shown here is derived from an EMBL/GenBank/DDBJ whole genome shotgun (WGS) entry which is preliminary data.</text>
</comment>
<evidence type="ECO:0008006" key="7">
    <source>
        <dbReference type="Google" id="ProtNLM"/>
    </source>
</evidence>
<keyword evidence="2" id="KW-0732">Signal</keyword>
<proteinExistence type="predicted"/>
<reference evidence="5 6" key="1">
    <citation type="submission" date="2024-06" db="EMBL/GenBank/DDBJ databases">
        <title>A chromosome-level genome assembly of beet webworm, Loxostege sticticalis.</title>
        <authorList>
            <person name="Zhang Y."/>
        </authorList>
    </citation>
    <scope>NUCLEOTIDE SEQUENCE [LARGE SCALE GENOMIC DNA]</scope>
    <source>
        <strain evidence="5">AQ026</strain>
        <tissue evidence="5">Whole body</tissue>
    </source>
</reference>
<evidence type="ECO:0000256" key="1">
    <source>
        <dbReference type="SAM" id="Phobius"/>
    </source>
</evidence>
<dbReference type="Proteomes" id="UP001549920">
    <property type="component" value="Unassembled WGS sequence"/>
</dbReference>
<keyword evidence="1" id="KW-0812">Transmembrane</keyword>
<feature type="transmembrane region" description="Helical" evidence="1">
    <location>
        <begin position="520"/>
        <end position="544"/>
    </location>
</feature>
<keyword evidence="1" id="KW-0472">Membrane</keyword>
<keyword evidence="1" id="KW-1133">Transmembrane helix</keyword>
<evidence type="ECO:0000256" key="2">
    <source>
        <dbReference type="SAM" id="SignalP"/>
    </source>
</evidence>
<dbReference type="PANTHER" id="PTHR11161">
    <property type="entry name" value="O-ACYLTRANSFERASE"/>
    <property type="match status" value="1"/>
</dbReference>
<feature type="transmembrane region" description="Helical" evidence="1">
    <location>
        <begin position="556"/>
        <end position="581"/>
    </location>
</feature>
<evidence type="ECO:0000259" key="4">
    <source>
        <dbReference type="Pfam" id="PF20146"/>
    </source>
</evidence>
<organism evidence="5 6">
    <name type="scientific">Loxostege sticticalis</name>
    <name type="common">Beet webworm moth</name>
    <dbReference type="NCBI Taxonomy" id="481309"/>
    <lineage>
        <taxon>Eukaryota</taxon>
        <taxon>Metazoa</taxon>
        <taxon>Ecdysozoa</taxon>
        <taxon>Arthropoda</taxon>
        <taxon>Hexapoda</taxon>
        <taxon>Insecta</taxon>
        <taxon>Pterygota</taxon>
        <taxon>Neoptera</taxon>
        <taxon>Endopterygota</taxon>
        <taxon>Lepidoptera</taxon>
        <taxon>Glossata</taxon>
        <taxon>Ditrysia</taxon>
        <taxon>Pyraloidea</taxon>
        <taxon>Crambidae</taxon>
        <taxon>Pyraustinae</taxon>
        <taxon>Loxostege</taxon>
    </lineage>
</organism>
<feature type="transmembrane region" description="Helical" evidence="1">
    <location>
        <begin position="479"/>
        <end position="500"/>
    </location>
</feature>
<keyword evidence="6" id="KW-1185">Reference proteome</keyword>
<dbReference type="EMBL" id="JBEUOH010000012">
    <property type="protein sequence ID" value="KAL0881130.1"/>
    <property type="molecule type" value="Genomic_DNA"/>
</dbReference>
<dbReference type="Pfam" id="PF01757">
    <property type="entry name" value="Acyl_transf_3"/>
    <property type="match status" value="1"/>
</dbReference>
<dbReference type="PANTHER" id="PTHR11161:SF0">
    <property type="entry name" value="O-ACYLTRANSFERASE LIKE PROTEIN"/>
    <property type="match status" value="1"/>
</dbReference>
<dbReference type="Pfam" id="PF20146">
    <property type="entry name" value="NRF"/>
    <property type="match status" value="1"/>
</dbReference>
<protein>
    <recommendedName>
        <fullName evidence="7">Nose resistant to fluoxetine protein 6</fullName>
    </recommendedName>
</protein>
<feature type="transmembrane region" description="Helical" evidence="1">
    <location>
        <begin position="240"/>
        <end position="259"/>
    </location>
</feature>
<feature type="transmembrane region" description="Helical" evidence="1">
    <location>
        <begin position="638"/>
        <end position="661"/>
    </location>
</feature>
<sequence>MHIFTSIIFCAVYILCVNAYLDPVTPTTNHAFDLDLYEEVIDLEQCEEQLAYIMQNNTGLRNRFIDASFRPPRNVLKGNLRDLGSYFQCLDISQQTDDMVIGGKYSVVRIPLQQDNFQLPSLPSLPDLTWPDWNWPEFPRPEWNPNNTQEDDELTSKLDTYERAKYSAQSMLGDGIEPRAETAQNTTSTRMQMELAFCIPKVCTPRHALDVLTLNQTANLTMTEAFVRLPNDKQWVAADYVAVVLFSIIGFMTVLCTSYDVRHTILLKRDPKRANKICTMFSVYTNTKNFFVFTSNPSAITCLDGIRSFAMMWVIVGHTFVTQLTYIPENPLDLVEFMKSFWSLWITSATITVDTFFMISGLLVVYTTAAKVSRMSLLKKLHLFYLNRILRMFPVLGAVVLIQASFFHRLADGPYWSSMAMNTNNCRVYWWSTLLYIQNWVNPRNMCLSHTWYLAVDMQLHIASPIVLFWILGQRSRSAWAAMAAAFAASVAGATTYNVINGFQSGVVSLSTTANTDQYMIYYYVHTLNRISPFIIGMMVGYILHLYRGKAVRIPMVLVGLFWIVAFAASSAVMIATYFNIQPDWDNQVADNIINSTIRPVWAASVGWLVFACKHGYGGPVNWLLSLHIFKILGRLSYSMYIVHFPIIYLINATTLQPIYFAVNLSIYKFLIDFTLSLIGGFLLTVLIDFPFSSLIKMFIGGGPRPPPKVEPSAPEKPEYFTAVSVVESIRNDDSEKSRM</sequence>
<dbReference type="InterPro" id="IPR002656">
    <property type="entry name" value="Acyl_transf_3_dom"/>
</dbReference>
<evidence type="ECO:0000313" key="6">
    <source>
        <dbReference type="Proteomes" id="UP001549920"/>
    </source>
</evidence>
<feature type="domain" description="Nose resistant-to-fluoxetine protein N-terminal" evidence="4">
    <location>
        <begin position="58"/>
        <end position="207"/>
    </location>
</feature>
<dbReference type="InterPro" id="IPR006621">
    <property type="entry name" value="Nose-resist-to-fluoxetine_N"/>
</dbReference>
<feature type="domain" description="Acyltransferase 3" evidence="3">
    <location>
        <begin position="302"/>
        <end position="687"/>
    </location>
</feature>
<feature type="transmembrane region" description="Helical" evidence="1">
    <location>
        <begin position="342"/>
        <end position="368"/>
    </location>
</feature>
<name>A0ABR3HX51_LOXSC</name>
<gene>
    <name evidence="5" type="ORF">ABMA27_002251</name>
</gene>
<dbReference type="InterPro" id="IPR052728">
    <property type="entry name" value="O2_lipid_transport_reg"/>
</dbReference>
<feature type="transmembrane region" description="Helical" evidence="1">
    <location>
        <begin position="452"/>
        <end position="472"/>
    </location>
</feature>
<accession>A0ABR3HX51</accession>
<evidence type="ECO:0000313" key="5">
    <source>
        <dbReference type="EMBL" id="KAL0881130.1"/>
    </source>
</evidence>
<feature type="transmembrane region" description="Helical" evidence="1">
    <location>
        <begin position="389"/>
        <end position="411"/>
    </location>
</feature>
<feature type="chain" id="PRO_5046185542" description="Nose resistant to fluoxetine protein 6" evidence="2">
    <location>
        <begin position="20"/>
        <end position="740"/>
    </location>
</feature>
<evidence type="ECO:0000259" key="3">
    <source>
        <dbReference type="Pfam" id="PF01757"/>
    </source>
</evidence>
<feature type="transmembrane region" description="Helical" evidence="1">
    <location>
        <begin position="309"/>
        <end position="327"/>
    </location>
</feature>
<feature type="signal peptide" evidence="2">
    <location>
        <begin position="1"/>
        <end position="19"/>
    </location>
</feature>